<proteinExistence type="predicted"/>
<evidence type="ECO:0000313" key="2">
    <source>
        <dbReference type="EMBL" id="EGG05362.1"/>
    </source>
</evidence>
<keyword evidence="3" id="KW-1185">Reference proteome</keyword>
<evidence type="ECO:0000256" key="1">
    <source>
        <dbReference type="SAM" id="MobiDB-lite"/>
    </source>
</evidence>
<reference evidence="3" key="1">
    <citation type="journal article" date="2011" name="Proc. Natl. Acad. Sci. U.S.A.">
        <title>Obligate biotrophy features unraveled by the genomic analysis of rust fungi.</title>
        <authorList>
            <person name="Duplessis S."/>
            <person name="Cuomo C.A."/>
            <person name="Lin Y.-C."/>
            <person name="Aerts A."/>
            <person name="Tisserant E."/>
            <person name="Veneault-Fourrey C."/>
            <person name="Joly D.L."/>
            <person name="Hacquard S."/>
            <person name="Amselem J."/>
            <person name="Cantarel B.L."/>
            <person name="Chiu R."/>
            <person name="Coutinho P.M."/>
            <person name="Feau N."/>
            <person name="Field M."/>
            <person name="Frey P."/>
            <person name="Gelhaye E."/>
            <person name="Goldberg J."/>
            <person name="Grabherr M.G."/>
            <person name="Kodira C.D."/>
            <person name="Kohler A."/>
            <person name="Kuees U."/>
            <person name="Lindquist E.A."/>
            <person name="Lucas S.M."/>
            <person name="Mago R."/>
            <person name="Mauceli E."/>
            <person name="Morin E."/>
            <person name="Murat C."/>
            <person name="Pangilinan J.L."/>
            <person name="Park R."/>
            <person name="Pearson M."/>
            <person name="Quesneville H."/>
            <person name="Rouhier N."/>
            <person name="Sakthikumar S."/>
            <person name="Salamov A.A."/>
            <person name="Schmutz J."/>
            <person name="Selles B."/>
            <person name="Shapiro H."/>
            <person name="Tanguay P."/>
            <person name="Tuskan G.A."/>
            <person name="Henrissat B."/>
            <person name="Van de Peer Y."/>
            <person name="Rouze P."/>
            <person name="Ellis J.G."/>
            <person name="Dodds P.N."/>
            <person name="Schein J.E."/>
            <person name="Zhong S."/>
            <person name="Hamelin R.C."/>
            <person name="Grigoriev I.V."/>
            <person name="Szabo L.J."/>
            <person name="Martin F."/>
        </authorList>
    </citation>
    <scope>NUCLEOTIDE SEQUENCE [LARGE SCALE GENOMIC DNA]</scope>
    <source>
        <strain evidence="3">98AG31 / pathotype 3-4-7</strain>
    </source>
</reference>
<organism evidence="3">
    <name type="scientific">Melampsora larici-populina (strain 98AG31 / pathotype 3-4-7)</name>
    <name type="common">Poplar leaf rust fungus</name>
    <dbReference type="NCBI Taxonomy" id="747676"/>
    <lineage>
        <taxon>Eukaryota</taxon>
        <taxon>Fungi</taxon>
        <taxon>Dikarya</taxon>
        <taxon>Basidiomycota</taxon>
        <taxon>Pucciniomycotina</taxon>
        <taxon>Pucciniomycetes</taxon>
        <taxon>Pucciniales</taxon>
        <taxon>Melampsoraceae</taxon>
        <taxon>Melampsora</taxon>
    </lineage>
</organism>
<dbReference type="VEuPathDB" id="FungiDB:MELLADRAFT_88048"/>
<dbReference type="HOGENOM" id="CLU_504407_0_0_1"/>
<gene>
    <name evidence="2" type="ORF">MELLADRAFT_88048</name>
</gene>
<evidence type="ECO:0000313" key="3">
    <source>
        <dbReference type="Proteomes" id="UP000001072"/>
    </source>
</evidence>
<dbReference type="RefSeq" id="XP_007411284.1">
    <property type="nucleotide sequence ID" value="XM_007411222.1"/>
</dbReference>
<dbReference type="Proteomes" id="UP000001072">
    <property type="component" value="Unassembled WGS sequence"/>
</dbReference>
<dbReference type="GeneID" id="18934743"/>
<accession>F4RQ89</accession>
<dbReference type="OrthoDB" id="2512391at2759"/>
<sequence length="573" mass="64412">MTSSHTMSFPQFQALDRSPPHFITPPPFPLKSILANHILLTKTTFIFHIPSTVSTFSFDPSFFQIQNRIFIRMSKESSNAPAETPLSGYMNPLFEEPEDRVGNDRRAICSRQDPLLRVGTRGREIFDNNNQMTIEIKFKIYTDQEVEVNAPTQSTPKVGAGKKSSKSAKLNLIDSKAINTGYLEMKVCPFGKSLIEFKDLVAGACDKYEAGMKNIILNSPFSPELKWKANIGRSKWVLTEYDQWQDFVVTLEKSTKKKGVVSIENENVQVKAKECNMASATKMLIASTNGGPVESQESEESKKERELATHANKIFSQHAIEKHVGGPGKILTLPWNPAFRYRLTYAAAWIWARGVMANIATPDIPPNTAEFRYEIKKSEWIHPDMGVDHRVEMRLKGRPEVSQGRVNPQPGGSRSLDTSEVLTQSRAKADVKPDLAQIGDKRIATGPSEEMDIKPDLKKIKVDDPLKSSINEPIYVSSEFESDWESQSDTRSDSIEIENPSNCHTFEMERFLQECDIGFEDLTTRTILKEAGIVSWTDLIPCLQLTESTLTSKGISRQIANRLMSEAQARISK</sequence>
<dbReference type="AlphaFoldDB" id="F4RQ89"/>
<dbReference type="EMBL" id="GL883113">
    <property type="protein sequence ID" value="EGG05362.1"/>
    <property type="molecule type" value="Genomic_DNA"/>
</dbReference>
<feature type="compositionally biased region" description="Polar residues" evidence="1">
    <location>
        <begin position="404"/>
        <end position="420"/>
    </location>
</feature>
<dbReference type="InParanoid" id="F4RQ89"/>
<name>F4RQ89_MELLP</name>
<protein>
    <submittedName>
        <fullName evidence="2">Uncharacterized protein</fullName>
    </submittedName>
</protein>
<feature type="region of interest" description="Disordered" evidence="1">
    <location>
        <begin position="397"/>
        <end position="420"/>
    </location>
</feature>
<dbReference type="KEGG" id="mlr:MELLADRAFT_88048"/>